<accession>A0A9D2FT50</accession>
<feature type="domain" description="CYTH" evidence="1">
    <location>
        <begin position="4"/>
        <end position="71"/>
    </location>
</feature>
<evidence type="ECO:0000313" key="3">
    <source>
        <dbReference type="Proteomes" id="UP000824056"/>
    </source>
</evidence>
<dbReference type="InterPro" id="IPR023577">
    <property type="entry name" value="CYTH_domain"/>
</dbReference>
<proteinExistence type="predicted"/>
<name>A0A9D2FT50_9FIRM</name>
<reference evidence="2" key="2">
    <citation type="submission" date="2021-04" db="EMBL/GenBank/DDBJ databases">
        <authorList>
            <person name="Gilroy R."/>
        </authorList>
    </citation>
    <scope>NUCLEOTIDE SEQUENCE</scope>
    <source>
        <strain evidence="2">1068</strain>
    </source>
</reference>
<comment type="caution">
    <text evidence="2">The sequence shown here is derived from an EMBL/GenBank/DDBJ whole genome shotgun (WGS) entry which is preliminary data.</text>
</comment>
<dbReference type="EMBL" id="DXBG01000229">
    <property type="protein sequence ID" value="HIZ66161.1"/>
    <property type="molecule type" value="Genomic_DNA"/>
</dbReference>
<protein>
    <submittedName>
        <fullName evidence="2">CYTH domain-containing protein</fullName>
    </submittedName>
</protein>
<evidence type="ECO:0000313" key="2">
    <source>
        <dbReference type="EMBL" id="HIZ66161.1"/>
    </source>
</evidence>
<organism evidence="2 3">
    <name type="scientific">Candidatus Blautia pullicola</name>
    <dbReference type="NCBI Taxonomy" id="2838498"/>
    <lineage>
        <taxon>Bacteria</taxon>
        <taxon>Bacillati</taxon>
        <taxon>Bacillota</taxon>
        <taxon>Clostridia</taxon>
        <taxon>Lachnospirales</taxon>
        <taxon>Lachnospiraceae</taxon>
        <taxon>Blautia</taxon>
    </lineage>
</organism>
<dbReference type="InterPro" id="IPR033469">
    <property type="entry name" value="CYTH-like_dom_sf"/>
</dbReference>
<evidence type="ECO:0000259" key="1">
    <source>
        <dbReference type="PROSITE" id="PS51707"/>
    </source>
</evidence>
<reference evidence="2" key="1">
    <citation type="journal article" date="2021" name="PeerJ">
        <title>Extensive microbial diversity within the chicken gut microbiome revealed by metagenomics and culture.</title>
        <authorList>
            <person name="Gilroy R."/>
            <person name="Ravi A."/>
            <person name="Getino M."/>
            <person name="Pursley I."/>
            <person name="Horton D.L."/>
            <person name="Alikhan N.F."/>
            <person name="Baker D."/>
            <person name="Gharbi K."/>
            <person name="Hall N."/>
            <person name="Watson M."/>
            <person name="Adriaenssens E.M."/>
            <person name="Foster-Nyarko E."/>
            <person name="Jarju S."/>
            <person name="Secka A."/>
            <person name="Antonio M."/>
            <person name="Oren A."/>
            <person name="Chaudhuri R.R."/>
            <person name="La Ragione R."/>
            <person name="Hildebrand F."/>
            <person name="Pallen M.J."/>
        </authorList>
    </citation>
    <scope>NUCLEOTIDE SEQUENCE</scope>
    <source>
        <strain evidence="2">1068</strain>
    </source>
</reference>
<dbReference type="AlphaFoldDB" id="A0A9D2FT50"/>
<dbReference type="Proteomes" id="UP000824056">
    <property type="component" value="Unassembled WGS sequence"/>
</dbReference>
<dbReference type="SUPFAM" id="SSF55154">
    <property type="entry name" value="CYTH-like phosphatases"/>
    <property type="match status" value="1"/>
</dbReference>
<gene>
    <name evidence="2" type="ORF">H9809_09735</name>
</gene>
<dbReference type="PROSITE" id="PS51707">
    <property type="entry name" value="CYTH"/>
    <property type="match status" value="1"/>
</dbReference>
<dbReference type="Gene3D" id="2.40.320.10">
    <property type="entry name" value="Hypothetical Protein Pfu-838710-001"/>
    <property type="match status" value="1"/>
</dbReference>
<feature type="non-terminal residue" evidence="2">
    <location>
        <position position="71"/>
    </location>
</feature>
<sequence length="71" mass="8727">MNKYQEIEVKFSLKNLEEVEQKLNEVGIQKQNFVEYQKDTYFIPEHRNFLEPKIVSEWLRIRETPYYASLN</sequence>